<feature type="compositionally biased region" description="Basic and acidic residues" evidence="2">
    <location>
        <begin position="936"/>
        <end position="950"/>
    </location>
</feature>
<feature type="region of interest" description="Disordered" evidence="2">
    <location>
        <begin position="2354"/>
        <end position="2663"/>
    </location>
</feature>
<evidence type="ECO:0000256" key="1">
    <source>
        <dbReference type="SAM" id="Coils"/>
    </source>
</evidence>
<feature type="compositionally biased region" description="Polar residues" evidence="2">
    <location>
        <begin position="3033"/>
        <end position="3053"/>
    </location>
</feature>
<evidence type="ECO:0000256" key="2">
    <source>
        <dbReference type="SAM" id="MobiDB-lite"/>
    </source>
</evidence>
<feature type="region of interest" description="Disordered" evidence="2">
    <location>
        <begin position="806"/>
        <end position="842"/>
    </location>
</feature>
<feature type="compositionally biased region" description="Basic and acidic residues" evidence="2">
    <location>
        <begin position="972"/>
        <end position="983"/>
    </location>
</feature>
<feature type="region of interest" description="Disordered" evidence="2">
    <location>
        <begin position="1940"/>
        <end position="1989"/>
    </location>
</feature>
<dbReference type="GeneID" id="87918615"/>
<feature type="compositionally biased region" description="Acidic residues" evidence="2">
    <location>
        <begin position="3879"/>
        <end position="3890"/>
    </location>
</feature>
<feature type="compositionally biased region" description="Acidic residues" evidence="2">
    <location>
        <begin position="334"/>
        <end position="348"/>
    </location>
</feature>
<dbReference type="EMBL" id="JAWRVG010000001">
    <property type="protein sequence ID" value="KAK4085442.1"/>
    <property type="molecule type" value="Genomic_DNA"/>
</dbReference>
<feature type="compositionally biased region" description="Polar residues" evidence="2">
    <location>
        <begin position="1827"/>
        <end position="1836"/>
    </location>
</feature>
<feature type="region of interest" description="Disordered" evidence="2">
    <location>
        <begin position="2115"/>
        <end position="2270"/>
    </location>
</feature>
<feature type="compositionally biased region" description="Basic and acidic residues" evidence="2">
    <location>
        <begin position="3223"/>
        <end position="3234"/>
    </location>
</feature>
<feature type="compositionally biased region" description="Acidic residues" evidence="2">
    <location>
        <begin position="2832"/>
        <end position="2841"/>
    </location>
</feature>
<feature type="compositionally biased region" description="Basic and acidic residues" evidence="2">
    <location>
        <begin position="259"/>
        <end position="268"/>
    </location>
</feature>
<feature type="compositionally biased region" description="Basic and acidic residues" evidence="2">
    <location>
        <begin position="738"/>
        <end position="776"/>
    </location>
</feature>
<feature type="compositionally biased region" description="Polar residues" evidence="2">
    <location>
        <begin position="4470"/>
        <end position="4485"/>
    </location>
</feature>
<feature type="compositionally biased region" description="Low complexity" evidence="2">
    <location>
        <begin position="349"/>
        <end position="360"/>
    </location>
</feature>
<feature type="compositionally biased region" description="Basic and acidic residues" evidence="2">
    <location>
        <begin position="811"/>
        <end position="842"/>
    </location>
</feature>
<organism evidence="3 4">
    <name type="scientific">Trichoderma aggressivum f. europaeum</name>
    <dbReference type="NCBI Taxonomy" id="173218"/>
    <lineage>
        <taxon>Eukaryota</taxon>
        <taxon>Fungi</taxon>
        <taxon>Dikarya</taxon>
        <taxon>Ascomycota</taxon>
        <taxon>Pezizomycotina</taxon>
        <taxon>Sordariomycetes</taxon>
        <taxon>Hypocreomycetidae</taxon>
        <taxon>Hypocreales</taxon>
        <taxon>Hypocreaceae</taxon>
        <taxon>Trichoderma</taxon>
    </lineage>
</organism>
<feature type="region of interest" description="Disordered" evidence="2">
    <location>
        <begin position="2283"/>
        <end position="2310"/>
    </location>
</feature>
<feature type="compositionally biased region" description="Basic and acidic residues" evidence="2">
    <location>
        <begin position="3083"/>
        <end position="3096"/>
    </location>
</feature>
<feature type="compositionally biased region" description="Basic residues" evidence="2">
    <location>
        <begin position="2228"/>
        <end position="2248"/>
    </location>
</feature>
<feature type="compositionally biased region" description="Acidic residues" evidence="2">
    <location>
        <begin position="2604"/>
        <end position="2613"/>
    </location>
</feature>
<feature type="compositionally biased region" description="Basic residues" evidence="2">
    <location>
        <begin position="3778"/>
        <end position="3800"/>
    </location>
</feature>
<comment type="caution">
    <text evidence="3">The sequence shown here is derived from an EMBL/GenBank/DDBJ whole genome shotgun (WGS) entry which is preliminary data.</text>
</comment>
<feature type="compositionally biased region" description="Basic and acidic residues" evidence="2">
    <location>
        <begin position="3694"/>
        <end position="3708"/>
    </location>
</feature>
<feature type="compositionally biased region" description="Pro residues" evidence="2">
    <location>
        <begin position="4572"/>
        <end position="4582"/>
    </location>
</feature>
<dbReference type="Proteomes" id="UP001273209">
    <property type="component" value="Unassembled WGS sequence"/>
</dbReference>
<feature type="compositionally biased region" description="Acidic residues" evidence="2">
    <location>
        <begin position="1188"/>
        <end position="1203"/>
    </location>
</feature>
<feature type="compositionally biased region" description="Basic and acidic residues" evidence="2">
    <location>
        <begin position="626"/>
        <end position="643"/>
    </location>
</feature>
<feature type="compositionally biased region" description="Low complexity" evidence="2">
    <location>
        <begin position="385"/>
        <end position="396"/>
    </location>
</feature>
<feature type="compositionally biased region" description="Polar residues" evidence="2">
    <location>
        <begin position="3180"/>
        <end position="3205"/>
    </location>
</feature>
<feature type="compositionally biased region" description="Low complexity" evidence="2">
    <location>
        <begin position="129"/>
        <end position="150"/>
    </location>
</feature>
<feature type="region of interest" description="Disordered" evidence="2">
    <location>
        <begin position="5060"/>
        <end position="5096"/>
    </location>
</feature>
<feature type="compositionally biased region" description="Basic residues" evidence="2">
    <location>
        <begin position="311"/>
        <end position="330"/>
    </location>
</feature>
<feature type="compositionally biased region" description="Polar residues" evidence="2">
    <location>
        <begin position="2382"/>
        <end position="2396"/>
    </location>
</feature>
<feature type="compositionally biased region" description="Basic and acidic residues" evidence="2">
    <location>
        <begin position="4111"/>
        <end position="4124"/>
    </location>
</feature>
<feature type="compositionally biased region" description="Polar residues" evidence="2">
    <location>
        <begin position="5075"/>
        <end position="5096"/>
    </location>
</feature>
<sequence>MPHPRRRSPESSRRRRREKRLSREESLYSSPSSITPQQMPGSYSADSPQQQQQPYQPPPQSQPQPQPQPQFHSSQFQQQQPHQPPLPLQQQAFPSPPQQQYPYPQQYQHMSLPMPQHQTPTQDAAQPRSRASSGSLSSSPSSSSSSYTEISRVYPTSRFGSFISTFVKAPSEVRRRHRRRGSGTKKRRGVFFGGGSNSSHSSINSDMAYGTGFVKKEKDRSTRYSSSVAGSAVSGSRQQQQQPQYPPAAASRPSPKLLNEGKRNKTDEEILAIGRQLSDLARRSNEEDLRAVGKTRPSGLASTAAAISALRKSRKEAKKRGLAGSKKHRASSSDESDWESASDDDGDSSESSSSDDSTSALAYGGDSSRSNVALSGFVGAAAGAATGAAASSVASSRPTYHSRKSSVVDPRLFGPVNSLRGLVHTPCGFGDEQPPPASINSNRYDNDRPATGESQADSTHRPAPIPLQQPIPMVPVSKKVFEAGRRDSRNSYRRQLSSNSGSLDPTLSGGVAAAAAAAAAAMADQRGPWTEDRIYRDNVKLTRPDPEEDYFQRDQAPFEELERRRANPEVYYNRRNDNDSPPLESNRQMPDYAKDSSDLPRDGRTWMELHPEERKESLKYQTTYDAHMRDAEKREAQLREDQLRNTQRQQQQPPQPARATKAGDRNVETTAQPVANPIVDPFQYQVADDAFNTPQFNTPRRQPTPEIVTVDRVPNFTGPSPAPASAPPPSQMPLRPHSNADIRLSRKDSYEIERAAEERRRGGESESRGRDPRGGYEYEQEEKDARSILDEAKHSTIPVAAVAVASAIAVEEERSRERKRREYSDDGSRDRSRPAKDAVQEDADRYYRESVIARKIASDEIRSRSHSPDESVVDKWEKPSAEESFAIVAPPSMEDREHDDDDSNPYAPPNADVRIDNEIFPHETDRFRATNGADAARFKSRDASCERERPLLNIVRPTPVPSPDSTSVGLKRPAEVPASREIENESDSIASSDDEESDAKGEAIHSSPSGKSVTWGENSTKRFVVESPESRSRAESPNELAEAEEKPRPRLSKISQWGKIAAMMAAGTAEPTTELDRHTASRSRDLPADDDVNGAPPVPGPKPASPEPEQMPGTFSDDLEFAATVAAGLEKSGFDPNIVIDDPDFRRRGSRLSTNVTPVVDRADAERSAEEPVPAPEGDLARDREVVADDEELSLADTEESEDEKTQKQRKLNALEKYLQMRQSGEIKPPSQPVEPVETPVVVERPVTPPQNNERRNMLEKFLQRRQSGEIQPPREVLESRGLEPVSEAQDDNEDKKAERERLEKFLQMRQSNQTEEPETTEAGPRHEPDPEQPPTRTPLHPEALAKLDDSASDYAPTNKSKKKKKKKRRSSRLDDERSGLSIPGDEGTEISRISVPGDEATVFSVEDWEDWDSSPRSTRRSVVASELSTSSRRSTRPKRRSGTEKDLRLNDGNEPPPPYSRDGPTDDHDDERRPRSRESKSSQYNDNSEKPVSSRKRKDSSGKKSGFLSGIFKSGGKEVINEKGDSFFEQAGILGAGAGLASLAASAATALTRSNAADVSSDPENISRDLPGSSREDEDVYPVIAPRAIAIDPYYGDLLPLPPSEPGTPLDASLDKLPGLPDSRPGTPDEDRSRRFERTHRRQRSNQENSLSSSRNRAHSNTAVPLALLRGIGSSPSSPVLAFKPPRTPPRPTSWDSTKEFMPLMLLEHARRGSADLKGEELPPLPPSEVSSEAEGGAMSDREEDKSSALRLRPEDFRSPMPPNDGFSSTDHQLRLQTDIPTMGRSVSDEGSEGSTPKADLVYELPVPPTNNNTLGDYDEPAPVESTPSSGQSARTVDAQAIPSPTTPTRRFLSPNKDIRHHAEELTSADASDDFETARTSPADINDDDDLFEPPPIEPSMLGAIPEFSRPAKFFEDKVPEHSELASVDKVIETLPSIENVPKDQAQARQGSPSYLDPLLESAEESSTKGKNMSLLPDADIDPDLAAQPTADETLAAFVGVPESVLAKESALDTDRGFSDEYTPIKERKAQPVMVEDESEPEPERYASGPELELGKEPVAVFEPLDEVAEAPDTETFDIVPVSEELSYDAIAESIQHSDSEEVEEIVIGTIPAAKSRTITEAATEVKAEPVLEEPVPVQRDAGQEYPRKPEPSPVIEDSEESEEEEETEEEDDSEDSEESEEDSEEEEEHAVADVGKHVGEEGHAVRDMTASVETLGAVSVVSSSSKKSKKKKKKKKKKRKRKKKSKAATAAAEAPHDTPIQHANEPAESIIMPVVEPVTEMPSDATKELATELDRNDSESLTQPPPVDAVEAVEEIPLDLAKESFTQEPVSEAPDQFTREIAEEPIIEKAQEVAASPEFTPREGLEPVSEPTPLAETEEPQTIPSTAVESTNNDAGGLEDELLKWANTDSEPIPHSDHTRVDEADTLAPELSDEQDSEKRSIQVEDETIAVEEKPETLAPLQEEFPLQEEVSAPVSAESDLVSTEEVPADLPAEGEDYDSADEDREVMVTDEVEPAVEEAPIESPAVAEEHVDADVTDSLASDAEELASVPREESPSADREWAPEYEDAMLPTIMEEDGIEGEDEFDRDAPFSDQLSPILEESLEDLLEDSAPEKTPDQESIEPTLETIPEESAWSIGRSEDQPEQQIAEETRYLEPIGGKSDATAVVEDVSLEPQMDESVPRSIGEIAETPDSKPLGWAPPQLPSFVSDISEPLFTQDDAPSEYPTQQYPASYEPTQMDESFAVPEEPSRMPPPVPDAADEGDSKAIEPEYSEVPVVPEEPSRMPPPVPNAADEGDSKADGFESPEAVVIPEEPSRPPPSIPGITNEAESLDAVEAPEEPSRPPPPAPSAADEGDSKAAELEPLEGLVEPEVDVPALEHQGELEELTDTADIAPSIEERELVDEQLSTAAPDATIQEPELKETNPPEEGDNEERQETSVSLDLEPTKQKQEPEMTPDGHVEPSSLEAPLEAPIEALPETREILSADESQNIEEQEPVAIDSAPLMESETSQLPTLQEEHKAQDGMAIEQPSGQDLNLDVTQQEEQSTLDSRPSELHDEYHEAKDVEPVSLQEPETMPLQEAERELDLEPKAEQEAADDGLQLPMNNTDLENEGSGDKSREVDVDTTSDTHLETGTSEDARPIYEEEHRPEMENNDTEDLDAEKREEKSEHPERSVELDSTGTLDPSVENSFPQESNITSELEQPTLEAEIVTPSITSPNAEEKLESEHPLQTEDSEQMNLAQDGAVAPVNTELQDPSGELEPATEAEQQTEEPLAPQEAQPPTEKEINEPGNERQGSAVAESLDQFEAPVESIKEDSIDTTLPGSDPVTDANDASRLDNDTSVVDEARSDPADVVDSGLSETTRGIIPVVEDKEAAGDVDDSQPEVPSATTDAPAEEEPKLEEAQPELKPEELPLEQASDEHQQEPKSDEPEPESVVEESDKGLNPVFEEIQQEPTLEETRQELTLGELQQEPVSEIQEPKLEEPHHDSSDDESEHESQSKELEPSTTDSPLQDVDEATAKKLAKKERKKARRRARAAAAAVEEAVVDPVAWKDEAQYQSATEEIYNSHPLDSASIAEQDDLVPDILERETAVALKPTETVQPDTQAPELDTISESHALEPTHGKSIEPTVVSESDVPRAEAISLPIEEPLSIEPVDQPEPEAALPTEPQEEISKEPTEERQQKSFVPDSPEVRQSRTWESDKSRKNSSVFLSVPGAADSSGSEEDSDDDASYVSDMSYQHSEVGYPRYGGPNDSTSRLTGFEVTGTPRVEGHAHRDRHRKKKKKKGGKKHKRKKSRSGGSERGSERGSDPSSSLPSLPQTSNPNLAGSVPNANDSQPSISDEHVDKEQNPSSNVGEGAAAEPPATGAGGSRDIDELLSEFADDPEPIDPPQSQRAGSITIPLDTIPEDASGEDVGSPRLKEATNPPDNQDSELSRPSGEQIEEEPENAWDMFTGNWGKSSGKRSESDLSRSLELAPDERPPQDYLGGKQAQMIQDAALVEEPSEISTPRRNSQTDNTASDEPAGSELQVEKRASSFSGSQSPKGKDPKSMRPGSASSQGSNQWLGFLSERFGPKKKKTRDRDKDPIGEDDKEDPNEESFLGNPALRKSGDERSWETKIETIDDFLQRSGSPTTPKRRKRRQAQSDTPTTPKRTESIVEAGDDGDVVERRFKRGEYFGGQLVDSPILEAMEVLGPFELLKRNAQVEDPIGGLLREASEISVLPPMDMMSEISDYDLSDYRLSPRGLPSVEELPEAEAEATASEVGFYRDSGFSGSPPSRSRRHSTSTIPFEDNEEKVRDSGVDADWLEAAMAQLKTPEPMNRTPERQPQRRLRRSTLGGQKLREPTSLREAAKDPEKKTIPGTRERVLTGTGTRPETPTGRTSPTRKGYGAITGMGFGRLANGRVSPMPASMSTEQLDAPPALKRSVTSPVTSAPLRSLRRAVSAQIGPGLQRPESPSVPLMPATEQPRSVSDSKIPSATRRQTGDEARADPGRGTPNSGLVRQRTPEGLRFSRQDGSTVRSSSNPTPPLLRRAERRFSLRQPNSSTSSIAPNPIPSPMPATDTSTNPSPIPTPTPTPTPTSTSRPAASKPSSEAPVANEGRARAKDKPDVYDGFGEGRIGSPLSPTRPHSMRRRQSMQVLELEARVEQLIAENRLLSDARHSTDQHLSHRVVTALSDRDTQIESLKQTLKFLRGEVSRLTEVNDGLSSANAELANKDNSRYADLQVHADRGENQDALMQALRDKDAQIASLTAKLDAAKEKIRELQRQILESKAADVQFLNIKDEDYFDHRCQQLCSHVQQWVLRFSKFSDMRACRLTSEINDEKIIDRLDNAVLDGSDVDRYLNDRVRRRDIFMSMTMNMIWEFVFTRYLFGMDREQRQKLKSLEKLLTEVGPPQAVRQWRAVTLTLLSKRDTFKRQRDLDTEAVVQAIYQTLCKVLPPPSNLEAQIQAQLRRVMHEAVHLSIEMRTQKAEYMMLPPLQPEYDADGELVQTVQFNASMMNERSPSSLKLTNEELEARGAIVRVVLFPLVVKKGDDDGSNDEEIVVHSAQVLIARSKLTRQPTPSDGGRVSTGTGRLSGGTNSPSTRTSDVI</sequence>
<dbReference type="PANTHER" id="PTHR40641:SF2">
    <property type="entry name" value="INVOLUCRIN REPEAT PROTEIN"/>
    <property type="match status" value="1"/>
</dbReference>
<reference evidence="3" key="1">
    <citation type="submission" date="2023-11" db="EMBL/GenBank/DDBJ databases">
        <title>The genome sequences of three competitors of mushroom-forming fungi.</title>
        <authorList>
            <person name="Beijen E."/>
            <person name="Ohm R.A."/>
        </authorList>
    </citation>
    <scope>NUCLEOTIDE SEQUENCE</scope>
    <source>
        <strain evidence="3">CBS 100526</strain>
    </source>
</reference>
<feature type="compositionally biased region" description="Basic and acidic residues" evidence="2">
    <location>
        <begin position="1464"/>
        <end position="1481"/>
    </location>
</feature>
<feature type="compositionally biased region" description="Basic and acidic residues" evidence="2">
    <location>
        <begin position="3336"/>
        <end position="3354"/>
    </location>
</feature>
<feature type="compositionally biased region" description="Basic and acidic residues" evidence="2">
    <location>
        <begin position="1442"/>
        <end position="1452"/>
    </location>
</feature>
<feature type="compositionally biased region" description="Pro residues" evidence="2">
    <location>
        <begin position="463"/>
        <end position="473"/>
    </location>
</feature>
<feature type="compositionally biased region" description="Basic and acidic residues" evidence="2">
    <location>
        <begin position="2191"/>
        <end position="2208"/>
    </location>
</feature>
<feature type="compositionally biased region" description="Low complexity" evidence="2">
    <location>
        <begin position="225"/>
        <end position="255"/>
    </location>
</feature>
<feature type="region of interest" description="Disordered" evidence="2">
    <location>
        <begin position="165"/>
        <end position="366"/>
    </location>
</feature>
<feature type="region of interest" description="Disordered" evidence="2">
    <location>
        <begin position="3596"/>
        <end position="4164"/>
    </location>
</feature>
<feature type="compositionally biased region" description="Polar residues" evidence="2">
    <location>
        <begin position="4518"/>
        <end position="4528"/>
    </location>
</feature>
<feature type="compositionally biased region" description="Polar residues" evidence="2">
    <location>
        <begin position="692"/>
        <end position="701"/>
    </location>
</feature>
<feature type="compositionally biased region" description="Basic and acidic residues" evidence="2">
    <location>
        <begin position="2947"/>
        <end position="2963"/>
    </location>
</feature>
<feature type="compositionally biased region" description="Pro residues" evidence="2">
    <location>
        <begin position="55"/>
        <end position="68"/>
    </location>
</feature>
<feature type="coiled-coil region" evidence="1">
    <location>
        <begin position="4745"/>
        <end position="4779"/>
    </location>
</feature>
<feature type="compositionally biased region" description="Basic and acidic residues" evidence="2">
    <location>
        <begin position="4344"/>
        <end position="4370"/>
    </location>
</feature>
<feature type="compositionally biased region" description="Basic and acidic residues" evidence="2">
    <location>
        <begin position="2287"/>
        <end position="2300"/>
    </location>
</feature>
<feature type="compositionally biased region" description="Low complexity" evidence="2">
    <location>
        <begin position="1234"/>
        <end position="1246"/>
    </location>
</feature>
<accession>A0AAE1IM46</accession>
<feature type="compositionally biased region" description="Basic and acidic residues" evidence="2">
    <location>
        <begin position="3400"/>
        <end position="3415"/>
    </location>
</feature>
<feature type="compositionally biased region" description="Polar residues" evidence="2">
    <location>
        <begin position="4058"/>
        <end position="4067"/>
    </location>
</feature>
<feature type="compositionally biased region" description="Basic and acidic residues" evidence="2">
    <location>
        <begin position="3117"/>
        <end position="3154"/>
    </location>
</feature>
<proteinExistence type="predicted"/>
<feature type="compositionally biased region" description="Basic and acidic residues" evidence="2">
    <location>
        <begin position="529"/>
        <end position="545"/>
    </location>
</feature>
<feature type="compositionally biased region" description="Basic and acidic residues" evidence="2">
    <location>
        <begin position="2553"/>
        <end position="2565"/>
    </location>
</feature>
<feature type="region of interest" description="Disordered" evidence="2">
    <location>
        <begin position="1552"/>
        <end position="1580"/>
    </location>
</feature>
<feature type="compositionally biased region" description="Basic and acidic residues" evidence="2">
    <location>
        <begin position="1074"/>
        <end position="1087"/>
    </location>
</feature>
<feature type="compositionally biased region" description="Polar residues" evidence="2">
    <location>
        <begin position="4544"/>
        <end position="4554"/>
    </location>
</feature>
<feature type="region of interest" description="Disordered" evidence="2">
    <location>
        <begin position="860"/>
        <end position="1516"/>
    </location>
</feature>
<protein>
    <recommendedName>
        <fullName evidence="5">Involucrin repeat protein</fullName>
    </recommendedName>
</protein>
<feature type="compositionally biased region" description="Basic and acidic residues" evidence="2">
    <location>
        <begin position="3422"/>
        <end position="3433"/>
    </location>
</feature>
<feature type="region of interest" description="Disordered" evidence="2">
    <location>
        <begin position="4252"/>
        <end position="4303"/>
    </location>
</feature>
<feature type="compositionally biased region" description="Basic and acidic residues" evidence="2">
    <location>
        <begin position="1628"/>
        <end position="1637"/>
    </location>
</feature>
<feature type="compositionally biased region" description="Basic and acidic residues" evidence="2">
    <location>
        <begin position="4604"/>
        <end position="4614"/>
    </location>
</feature>
<dbReference type="PANTHER" id="PTHR40641">
    <property type="entry name" value="INVOLUCRIN REPEAT PROTEIN (AFU_ORTHOLOGUE AFUA_2G08060)"/>
    <property type="match status" value="1"/>
</dbReference>
<feature type="compositionally biased region" description="Basic and acidic residues" evidence="2">
    <location>
        <begin position="2143"/>
        <end position="2152"/>
    </location>
</feature>
<feature type="compositionally biased region" description="Low complexity" evidence="2">
    <location>
        <begin position="2867"/>
        <end position="2878"/>
    </location>
</feature>
<feature type="compositionally biased region" description="Basic and acidic residues" evidence="2">
    <location>
        <begin position="560"/>
        <end position="578"/>
    </location>
</feature>
<feature type="compositionally biased region" description="Basic and acidic residues" evidence="2">
    <location>
        <begin position="3620"/>
        <end position="3629"/>
    </location>
</feature>
<feature type="region of interest" description="Disordered" evidence="2">
    <location>
        <begin position="2690"/>
        <end position="3539"/>
    </location>
</feature>
<evidence type="ECO:0000313" key="4">
    <source>
        <dbReference type="Proteomes" id="UP001273209"/>
    </source>
</evidence>
<feature type="compositionally biased region" description="Polar residues" evidence="2">
    <location>
        <begin position="34"/>
        <end position="47"/>
    </location>
</feature>
<feature type="compositionally biased region" description="Basic residues" evidence="2">
    <location>
        <begin position="3525"/>
        <end position="3539"/>
    </location>
</feature>
<feature type="compositionally biased region" description="Acidic residues" evidence="2">
    <location>
        <begin position="2495"/>
        <end position="2523"/>
    </location>
</feature>
<feature type="compositionally biased region" description="Basic and acidic residues" evidence="2">
    <location>
        <begin position="1294"/>
        <end position="1307"/>
    </location>
</feature>
<feature type="compositionally biased region" description="Polar residues" evidence="2">
    <location>
        <begin position="3822"/>
        <end position="3843"/>
    </location>
</feature>
<feature type="compositionally biased region" description="Low complexity" evidence="2">
    <location>
        <begin position="4372"/>
        <end position="4389"/>
    </location>
</feature>
<feature type="compositionally biased region" description="Basic and acidic residues" evidence="2">
    <location>
        <begin position="3054"/>
        <end position="3069"/>
    </location>
</feature>
<name>A0AAE1IM46_9HYPO</name>
<feature type="compositionally biased region" description="Basic and acidic residues" evidence="2">
    <location>
        <begin position="280"/>
        <end position="291"/>
    </location>
</feature>
<keyword evidence="4" id="KW-1185">Reference proteome</keyword>
<feature type="compositionally biased region" description="Basic and acidic residues" evidence="2">
    <location>
        <begin position="3481"/>
        <end position="3492"/>
    </location>
</feature>
<feature type="compositionally biased region" description="Basic and acidic residues" evidence="2">
    <location>
        <begin position="1253"/>
        <end position="1263"/>
    </location>
</feature>
<feature type="compositionally biased region" description="Acidic residues" evidence="2">
    <location>
        <begin position="2577"/>
        <end position="2589"/>
    </location>
</feature>
<feature type="compositionally biased region" description="Low complexity" evidence="2">
    <location>
        <begin position="3859"/>
        <end position="3869"/>
    </location>
</feature>
<feature type="compositionally biased region" description="Basic and acidic residues" evidence="2">
    <location>
        <begin position="1741"/>
        <end position="1759"/>
    </location>
</feature>
<feature type="compositionally biased region" description="Basic and acidic residues" evidence="2">
    <location>
        <begin position="3675"/>
        <end position="3686"/>
    </location>
</feature>
<feature type="compositionally biased region" description="Basic and acidic residues" evidence="2">
    <location>
        <begin position="592"/>
        <end position="618"/>
    </location>
</feature>
<feature type="compositionally biased region" description="Basic and acidic residues" evidence="2">
    <location>
        <begin position="2011"/>
        <end position="2031"/>
    </location>
</feature>
<feature type="compositionally biased region" description="Basic and acidic residues" evidence="2">
    <location>
        <begin position="1019"/>
        <end position="1036"/>
    </location>
</feature>
<feature type="compositionally biased region" description="Basic and acidic residues" evidence="2">
    <location>
        <begin position="4083"/>
        <end position="4092"/>
    </location>
</feature>
<feature type="compositionally biased region" description="Basic and acidic residues" evidence="2">
    <location>
        <begin position="1161"/>
        <end position="1170"/>
    </location>
</feature>
<feature type="compositionally biased region" description="Basic residues" evidence="2">
    <location>
        <begin position="174"/>
        <end position="189"/>
    </location>
</feature>
<feature type="compositionally biased region" description="Basic and acidic residues" evidence="2">
    <location>
        <begin position="3966"/>
        <end position="3985"/>
    </location>
</feature>
<feature type="region of interest" description="Disordered" evidence="2">
    <location>
        <begin position="1596"/>
        <end position="1701"/>
    </location>
</feature>
<feature type="region of interest" description="Disordered" evidence="2">
    <location>
        <begin position="1"/>
        <end position="150"/>
    </location>
</feature>
<feature type="compositionally biased region" description="Basic and acidic residues" evidence="2">
    <location>
        <begin position="4508"/>
        <end position="4517"/>
    </location>
</feature>
<keyword evidence="1" id="KW-0175">Coiled coil</keyword>
<feature type="compositionally biased region" description="Pro residues" evidence="2">
    <location>
        <begin position="1096"/>
        <end position="1106"/>
    </location>
</feature>
<feature type="compositionally biased region" description="Polar residues" evidence="2">
    <location>
        <begin position="2727"/>
        <end position="2742"/>
    </location>
</feature>
<feature type="compositionally biased region" description="Polar residues" evidence="2">
    <location>
        <begin position="1006"/>
        <end position="1018"/>
    </location>
</feature>
<feature type="compositionally biased region" description="Low complexity" evidence="2">
    <location>
        <begin position="4583"/>
        <end position="4596"/>
    </location>
</feature>
<feature type="compositionally biased region" description="Basic and acidic residues" evidence="2">
    <location>
        <begin position="4486"/>
        <end position="4495"/>
    </location>
</feature>
<feature type="compositionally biased region" description="Low complexity" evidence="2">
    <location>
        <begin position="512"/>
        <end position="523"/>
    </location>
</feature>
<gene>
    <name evidence="3" type="ORF">Triagg1_432</name>
</gene>
<feature type="compositionally biased region" description="Low complexity" evidence="2">
    <location>
        <begin position="3274"/>
        <end position="3285"/>
    </location>
</feature>
<feature type="region of interest" description="Disordered" evidence="2">
    <location>
        <begin position="385"/>
        <end position="790"/>
    </location>
</feature>
<dbReference type="InterPro" id="IPR053268">
    <property type="entry name" value="Woronin_anchor"/>
</dbReference>
<feature type="compositionally biased region" description="Basic and acidic residues" evidence="2">
    <location>
        <begin position="1713"/>
        <end position="1722"/>
    </location>
</feature>
<feature type="compositionally biased region" description="Basic and acidic residues" evidence="2">
    <location>
        <begin position="3286"/>
        <end position="3295"/>
    </location>
</feature>
<feature type="compositionally biased region" description="Acidic residues" evidence="2">
    <location>
        <begin position="2158"/>
        <end position="2190"/>
    </location>
</feature>
<feature type="region of interest" description="Disordered" evidence="2">
    <location>
        <begin position="4315"/>
        <end position="4637"/>
    </location>
</feature>
<feature type="compositionally biased region" description="Polar residues" evidence="2">
    <location>
        <begin position="1647"/>
        <end position="1664"/>
    </location>
</feature>
<feature type="compositionally biased region" description="Acidic residues" evidence="2">
    <location>
        <begin position="3725"/>
        <end position="3734"/>
    </location>
</feature>
<feature type="compositionally biased region" description="Basic and acidic residues" evidence="2">
    <location>
        <begin position="913"/>
        <end position="928"/>
    </location>
</feature>
<evidence type="ECO:0008006" key="5">
    <source>
        <dbReference type="Google" id="ProtNLM"/>
    </source>
</evidence>
<feature type="compositionally biased region" description="Basic and acidic residues" evidence="2">
    <location>
        <begin position="2414"/>
        <end position="2425"/>
    </location>
</feature>
<feature type="compositionally biased region" description="Polar residues" evidence="2">
    <location>
        <begin position="1767"/>
        <end position="1781"/>
    </location>
</feature>
<evidence type="ECO:0000313" key="3">
    <source>
        <dbReference type="EMBL" id="KAK4085442.1"/>
    </source>
</evidence>
<feature type="compositionally biased region" description="Basic and acidic residues" evidence="2">
    <location>
        <begin position="860"/>
        <end position="881"/>
    </location>
</feature>
<feature type="compositionally biased region" description="Low complexity" evidence="2">
    <location>
        <begin position="69"/>
        <end position="81"/>
    </location>
</feature>
<feature type="compositionally biased region" description="Basic and acidic residues" evidence="2">
    <location>
        <begin position="479"/>
        <end position="490"/>
    </location>
</feature>
<feature type="region of interest" description="Disordered" evidence="2">
    <location>
        <begin position="1713"/>
        <end position="1904"/>
    </location>
</feature>
<feature type="compositionally biased region" description="Basic residues" evidence="2">
    <location>
        <begin position="1360"/>
        <end position="1371"/>
    </location>
</feature>
<feature type="compositionally biased region" description="Low complexity" evidence="2">
    <location>
        <begin position="4261"/>
        <end position="4281"/>
    </location>
</feature>
<feature type="compositionally biased region" description="Basic and acidic residues" evidence="2">
    <location>
        <begin position="3164"/>
        <end position="3179"/>
    </location>
</feature>
<feature type="compositionally biased region" description="Polar residues" evidence="2">
    <location>
        <begin position="4008"/>
        <end position="4023"/>
    </location>
</feature>
<feature type="compositionally biased region" description="Polar residues" evidence="2">
    <location>
        <begin position="493"/>
        <end position="505"/>
    </location>
</feature>
<dbReference type="RefSeq" id="XP_062760782.1">
    <property type="nucleotide sequence ID" value="XM_062899330.1"/>
</dbReference>
<feature type="compositionally biased region" description="Pro residues" evidence="2">
    <location>
        <begin position="720"/>
        <end position="731"/>
    </location>
</feature>
<feature type="region of interest" description="Disordered" evidence="2">
    <location>
        <begin position="2010"/>
        <end position="2056"/>
    </location>
</feature>